<protein>
    <submittedName>
        <fullName evidence="1">Uncharacterized protein</fullName>
    </submittedName>
</protein>
<proteinExistence type="predicted"/>
<evidence type="ECO:0000313" key="2">
    <source>
        <dbReference type="Proteomes" id="UP000756346"/>
    </source>
</evidence>
<dbReference type="RefSeq" id="XP_046018255.1">
    <property type="nucleotide sequence ID" value="XM_046161409.1"/>
</dbReference>
<evidence type="ECO:0000313" key="1">
    <source>
        <dbReference type="EMBL" id="KAH7040200.1"/>
    </source>
</evidence>
<dbReference type="Proteomes" id="UP000756346">
    <property type="component" value="Unassembled WGS sequence"/>
</dbReference>
<dbReference type="EMBL" id="JAGTJQ010000001">
    <property type="protein sequence ID" value="KAH7040200.1"/>
    <property type="molecule type" value="Genomic_DNA"/>
</dbReference>
<dbReference type="GeneID" id="70190955"/>
<organism evidence="1 2">
    <name type="scientific">Microdochium trichocladiopsis</name>
    <dbReference type="NCBI Taxonomy" id="1682393"/>
    <lineage>
        <taxon>Eukaryota</taxon>
        <taxon>Fungi</taxon>
        <taxon>Dikarya</taxon>
        <taxon>Ascomycota</taxon>
        <taxon>Pezizomycotina</taxon>
        <taxon>Sordariomycetes</taxon>
        <taxon>Xylariomycetidae</taxon>
        <taxon>Xylariales</taxon>
        <taxon>Microdochiaceae</taxon>
        <taxon>Microdochium</taxon>
    </lineage>
</organism>
<dbReference type="AlphaFoldDB" id="A0A9P9BW34"/>
<name>A0A9P9BW34_9PEZI</name>
<comment type="caution">
    <text evidence="1">The sequence shown here is derived from an EMBL/GenBank/DDBJ whole genome shotgun (WGS) entry which is preliminary data.</text>
</comment>
<gene>
    <name evidence="1" type="ORF">B0I36DRAFT_391042</name>
</gene>
<sequence>MEATLNGQKWLATFQNVWQESLVGPIVAWPNKTTRQGLPPPLPLFVLALSFRSGLAAALGKAQQSLSCLGSEEEKKDPDRHDARHSFICGHPDDIVRPASCFDGLMLRFSGPSLDDAIESRAFGTRRHTSRPSRAARILVSPSAASASARASPASAAYGSGACAAGRNGITPPGSGGGLGSQTSGQLPNLRVWEDFASYCVAYA</sequence>
<reference evidence="1" key="1">
    <citation type="journal article" date="2021" name="Nat. Commun.">
        <title>Genetic determinants of endophytism in the Arabidopsis root mycobiome.</title>
        <authorList>
            <person name="Mesny F."/>
            <person name="Miyauchi S."/>
            <person name="Thiergart T."/>
            <person name="Pickel B."/>
            <person name="Atanasova L."/>
            <person name="Karlsson M."/>
            <person name="Huettel B."/>
            <person name="Barry K.W."/>
            <person name="Haridas S."/>
            <person name="Chen C."/>
            <person name="Bauer D."/>
            <person name="Andreopoulos W."/>
            <person name="Pangilinan J."/>
            <person name="LaButti K."/>
            <person name="Riley R."/>
            <person name="Lipzen A."/>
            <person name="Clum A."/>
            <person name="Drula E."/>
            <person name="Henrissat B."/>
            <person name="Kohler A."/>
            <person name="Grigoriev I.V."/>
            <person name="Martin F.M."/>
            <person name="Hacquard S."/>
        </authorList>
    </citation>
    <scope>NUCLEOTIDE SEQUENCE</scope>
    <source>
        <strain evidence="1">MPI-CAGE-CH-0230</strain>
    </source>
</reference>
<keyword evidence="2" id="KW-1185">Reference proteome</keyword>
<accession>A0A9P9BW34</accession>